<proteinExistence type="predicted"/>
<gene>
    <name evidence="1" type="ORF">RR48_14381</name>
</gene>
<dbReference type="Proteomes" id="UP000053240">
    <property type="component" value="Unassembled WGS sequence"/>
</dbReference>
<sequence length="75" mass="8478">MSASQRDAVFTRRSKVNIVRHQKRAQMTIKLNYYRAAVYPLGGYSISSQCISVVASSLTVLHVSYNPFIKTRKAL</sequence>
<protein>
    <submittedName>
        <fullName evidence="1">Uncharacterized protein</fullName>
    </submittedName>
</protein>
<reference evidence="1 2" key="1">
    <citation type="journal article" date="2015" name="Nat. Commun.">
        <title>Outbred genome sequencing and CRISPR/Cas9 gene editing in butterflies.</title>
        <authorList>
            <person name="Li X."/>
            <person name="Fan D."/>
            <person name="Zhang W."/>
            <person name="Liu G."/>
            <person name="Zhang L."/>
            <person name="Zhao L."/>
            <person name="Fang X."/>
            <person name="Chen L."/>
            <person name="Dong Y."/>
            <person name="Chen Y."/>
            <person name="Ding Y."/>
            <person name="Zhao R."/>
            <person name="Feng M."/>
            <person name="Zhu Y."/>
            <person name="Feng Y."/>
            <person name="Jiang X."/>
            <person name="Zhu D."/>
            <person name="Xiang H."/>
            <person name="Feng X."/>
            <person name="Li S."/>
            <person name="Wang J."/>
            <person name="Zhang G."/>
            <person name="Kronforst M.R."/>
            <person name="Wang W."/>
        </authorList>
    </citation>
    <scope>NUCLEOTIDE SEQUENCE [LARGE SCALE GENOMIC DNA]</scope>
    <source>
        <strain evidence="1">Ya'a_city_454_Pm</strain>
        <tissue evidence="1">Whole body</tissue>
    </source>
</reference>
<keyword evidence="2" id="KW-1185">Reference proteome</keyword>
<dbReference type="InParanoid" id="A0A194QKL3"/>
<name>A0A194QKL3_PAPMA</name>
<evidence type="ECO:0000313" key="2">
    <source>
        <dbReference type="Proteomes" id="UP000053240"/>
    </source>
</evidence>
<dbReference type="EMBL" id="KQ461198">
    <property type="protein sequence ID" value="KPJ05939.1"/>
    <property type="molecule type" value="Genomic_DNA"/>
</dbReference>
<evidence type="ECO:0000313" key="1">
    <source>
        <dbReference type="EMBL" id="KPJ05939.1"/>
    </source>
</evidence>
<organism evidence="1 2">
    <name type="scientific">Papilio machaon</name>
    <name type="common">Old World swallowtail butterfly</name>
    <dbReference type="NCBI Taxonomy" id="76193"/>
    <lineage>
        <taxon>Eukaryota</taxon>
        <taxon>Metazoa</taxon>
        <taxon>Ecdysozoa</taxon>
        <taxon>Arthropoda</taxon>
        <taxon>Hexapoda</taxon>
        <taxon>Insecta</taxon>
        <taxon>Pterygota</taxon>
        <taxon>Neoptera</taxon>
        <taxon>Endopterygota</taxon>
        <taxon>Lepidoptera</taxon>
        <taxon>Glossata</taxon>
        <taxon>Ditrysia</taxon>
        <taxon>Papilionoidea</taxon>
        <taxon>Papilionidae</taxon>
        <taxon>Papilioninae</taxon>
        <taxon>Papilio</taxon>
    </lineage>
</organism>
<accession>A0A194QKL3</accession>
<dbReference type="AlphaFoldDB" id="A0A194QKL3"/>